<dbReference type="InterPro" id="IPR036457">
    <property type="entry name" value="PPM-type-like_dom_sf"/>
</dbReference>
<evidence type="ECO:0000313" key="3">
    <source>
        <dbReference type="Proteomes" id="UP001084197"/>
    </source>
</evidence>
<evidence type="ECO:0000313" key="2">
    <source>
        <dbReference type="EMBL" id="MCZ0702676.1"/>
    </source>
</evidence>
<sequence>MDGMNRMHVSVYQKPKIGNYYCGDSYFHQEFEDCFVCALADGLGSGESAKESSEAVMEIIKRNPIASIDELVKLSNKALVGKRGVVLGLLRLDFTKHSYTFASIGNIGMMTVGQGAVKKRNIPSSGYLGSFARPLKVIQDSLEDDMLFIMFSDGVISKDLSYRFFEKKDVEKITDIFSRYVDHNRPDDTTLMVMKYNE</sequence>
<keyword evidence="3" id="KW-1185">Reference proteome</keyword>
<accession>A0A9J6RBI2</accession>
<name>A0A9J6RBI2_9BACI</name>
<protein>
    <submittedName>
        <fullName evidence="2">Indirect negative regulator of sigma-B activity</fullName>
    </submittedName>
</protein>
<dbReference type="SUPFAM" id="SSF81606">
    <property type="entry name" value="PP2C-like"/>
    <property type="match status" value="1"/>
</dbReference>
<proteinExistence type="predicted"/>
<organism evidence="2 3">
    <name type="scientific">Natronobacillus azotifigens</name>
    <dbReference type="NCBI Taxonomy" id="472978"/>
    <lineage>
        <taxon>Bacteria</taxon>
        <taxon>Bacillati</taxon>
        <taxon>Bacillota</taxon>
        <taxon>Bacilli</taxon>
        <taxon>Bacillales</taxon>
        <taxon>Bacillaceae</taxon>
        <taxon>Natronobacillus</taxon>
    </lineage>
</organism>
<feature type="domain" description="PPM-type phosphatase" evidence="1">
    <location>
        <begin position="6"/>
        <end position="196"/>
    </location>
</feature>
<dbReference type="SMART" id="SM00331">
    <property type="entry name" value="PP2C_SIG"/>
    <property type="match status" value="1"/>
</dbReference>
<evidence type="ECO:0000259" key="1">
    <source>
        <dbReference type="SMART" id="SM00331"/>
    </source>
</evidence>
<dbReference type="InterPro" id="IPR001932">
    <property type="entry name" value="PPM-type_phosphatase-like_dom"/>
</dbReference>
<dbReference type="EMBL" id="JAPRAT010000008">
    <property type="protein sequence ID" value="MCZ0702676.1"/>
    <property type="molecule type" value="Genomic_DNA"/>
</dbReference>
<comment type="caution">
    <text evidence="2">The sequence shown here is derived from an EMBL/GenBank/DDBJ whole genome shotgun (WGS) entry which is preliminary data.</text>
</comment>
<reference evidence="2" key="1">
    <citation type="submission" date="2022-11" db="EMBL/GenBank/DDBJ databases">
        <title>WGS of Natronobacillus azotifigens 24KS-1, an anaerobic diazotrophic haloalkaliphile from soda-rich habitats.</title>
        <authorList>
            <person name="Sorokin D.Y."/>
            <person name="Merkel A.Y."/>
        </authorList>
    </citation>
    <scope>NUCLEOTIDE SEQUENCE</scope>
    <source>
        <strain evidence="2">24KS-1</strain>
    </source>
</reference>
<dbReference type="Gene3D" id="3.60.40.10">
    <property type="entry name" value="PPM-type phosphatase domain"/>
    <property type="match status" value="1"/>
</dbReference>
<gene>
    <name evidence="2" type="ORF">OWO01_05595</name>
</gene>
<dbReference type="RefSeq" id="WP_268779448.1">
    <property type="nucleotide sequence ID" value="NZ_JAPRAT010000008.1"/>
</dbReference>
<dbReference type="PANTHER" id="PTHR35801:SF1">
    <property type="entry name" value="PHOSPHOSERINE PHOSPHATASE RSBX"/>
    <property type="match status" value="1"/>
</dbReference>
<dbReference type="InterPro" id="IPR039248">
    <property type="entry name" value="Ptase_RsbX"/>
</dbReference>
<dbReference type="AlphaFoldDB" id="A0A9J6RBI2"/>
<dbReference type="Proteomes" id="UP001084197">
    <property type="component" value="Unassembled WGS sequence"/>
</dbReference>
<dbReference type="PANTHER" id="PTHR35801">
    <property type="entry name" value="PHOSPHOSERINE PHOSPHATASE RSBX"/>
    <property type="match status" value="1"/>
</dbReference>